<dbReference type="InterPro" id="IPR004000">
    <property type="entry name" value="Actin"/>
</dbReference>
<evidence type="ECO:0000256" key="6">
    <source>
        <dbReference type="RuleBase" id="RU000487"/>
    </source>
</evidence>
<keyword evidence="5" id="KW-0206">Cytoskeleton</keyword>
<dbReference type="Gene3D" id="3.90.640.10">
    <property type="entry name" value="Actin, Chain A, domain 4"/>
    <property type="match status" value="1"/>
</dbReference>
<dbReference type="PANTHER" id="PTHR11937">
    <property type="entry name" value="ACTIN"/>
    <property type="match status" value="1"/>
</dbReference>
<dbReference type="GO" id="GO:0005856">
    <property type="term" value="C:cytoskeleton"/>
    <property type="evidence" value="ECO:0007669"/>
    <property type="project" value="UniProtKB-SubCell"/>
</dbReference>
<keyword evidence="4" id="KW-0067">ATP-binding</keyword>
<reference evidence="8 9" key="1">
    <citation type="journal article" date="2020" name="J. Phycol.">
        <title>Comparative genome analysis reveals Cyanidiococcus gen. nov., a new extremophilic red algal genus sister to Cyanidioschyzon (Cyanidioschyzonaceae, Rhodophyta).</title>
        <authorList>
            <person name="Liu S.-L."/>
            <person name="Chiang Y.-R."/>
            <person name="Yoon H.S."/>
            <person name="Fu H.-Y."/>
        </authorList>
    </citation>
    <scope>NUCLEOTIDE SEQUENCE [LARGE SCALE GENOMIC DNA]</scope>
    <source>
        <strain evidence="8 9">THAL066</strain>
    </source>
</reference>
<dbReference type="GO" id="GO:0005524">
    <property type="term" value="F:ATP binding"/>
    <property type="evidence" value="ECO:0007669"/>
    <property type="project" value="UniProtKB-KW"/>
</dbReference>
<accession>A0A7J7IL04</accession>
<keyword evidence="7" id="KW-0472">Membrane</keyword>
<dbReference type="OrthoDB" id="6043244at2759"/>
<gene>
    <name evidence="8" type="primary">ACTRT2</name>
    <name evidence="8" type="ORF">F1559_003890</name>
</gene>
<keyword evidence="7" id="KW-1133">Transmembrane helix</keyword>
<evidence type="ECO:0000256" key="4">
    <source>
        <dbReference type="ARBA" id="ARBA00022840"/>
    </source>
</evidence>
<evidence type="ECO:0000256" key="7">
    <source>
        <dbReference type="SAM" id="Phobius"/>
    </source>
</evidence>
<evidence type="ECO:0000256" key="1">
    <source>
        <dbReference type="ARBA" id="ARBA00004245"/>
    </source>
</evidence>
<dbReference type="PROSITE" id="PS00432">
    <property type="entry name" value="ACTINS_2"/>
    <property type="match status" value="1"/>
</dbReference>
<dbReference type="Gene3D" id="3.30.420.40">
    <property type="match status" value="2"/>
</dbReference>
<evidence type="ECO:0000256" key="2">
    <source>
        <dbReference type="ARBA" id="ARBA00022490"/>
    </source>
</evidence>
<dbReference type="AlphaFoldDB" id="A0A7J7IL04"/>
<name>A0A7J7IL04_9RHOD</name>
<comment type="similarity">
    <text evidence="6">Belongs to the actin family.</text>
</comment>
<keyword evidence="2" id="KW-0963">Cytoplasm</keyword>
<dbReference type="Proteomes" id="UP000530660">
    <property type="component" value="Unassembled WGS sequence"/>
</dbReference>
<evidence type="ECO:0000256" key="5">
    <source>
        <dbReference type="ARBA" id="ARBA00023212"/>
    </source>
</evidence>
<feature type="transmembrane region" description="Helical" evidence="7">
    <location>
        <begin position="127"/>
        <end position="149"/>
    </location>
</feature>
<proteinExistence type="inferred from homology"/>
<evidence type="ECO:0000313" key="9">
    <source>
        <dbReference type="Proteomes" id="UP000530660"/>
    </source>
</evidence>
<keyword evidence="9" id="KW-1185">Reference proteome</keyword>
<keyword evidence="7" id="KW-0812">Transmembrane</keyword>
<organism evidence="8 9">
    <name type="scientific">Cyanidiococcus yangmingshanensis</name>
    <dbReference type="NCBI Taxonomy" id="2690220"/>
    <lineage>
        <taxon>Eukaryota</taxon>
        <taxon>Rhodophyta</taxon>
        <taxon>Bangiophyceae</taxon>
        <taxon>Cyanidiales</taxon>
        <taxon>Cyanidiaceae</taxon>
        <taxon>Cyanidiococcus</taxon>
    </lineage>
</organism>
<keyword evidence="3" id="KW-0547">Nucleotide-binding</keyword>
<evidence type="ECO:0000313" key="8">
    <source>
        <dbReference type="EMBL" id="KAF6003359.1"/>
    </source>
</evidence>
<dbReference type="SMART" id="SM00268">
    <property type="entry name" value="ACTIN"/>
    <property type="match status" value="1"/>
</dbReference>
<sequence>MINERPAAVVDFGTGFVKAGFAGDTLPRVVLPNCVGRARSKVPPDLFAATNANSGVFIGDQALSKRAAGVVLNYPLQHGIVQDWDDVEAIWSHLFGVELGIDSHQCPVLCTEAPLNPRRNREQLATLLFEAFGVPAFFIVVQAVLALYATGRTTGVVLDLGDGVTHVVPVYEGYCLPHAVQRLNLAGRELTDFTAKLLNHECGLLMQHRPSAVREIAREVKEQHCYVAADWDAERNRFSREPDTFSRRYTLPDGQELSFGELAFTVPECLFQPALLGLEAPGINMLLYEAVQKCDLDLRRSLYGNIVLSGGTSLFRGLPERLQRELERQIPARVKTKITAATDRKFAVFQGGSVLASLDTFDHMWISRAEYDEFGPQIVHRKCL</sequence>
<comment type="caution">
    <text evidence="8">The sequence shown here is derived from an EMBL/GenBank/DDBJ whole genome shotgun (WGS) entry which is preliminary data.</text>
</comment>
<dbReference type="Pfam" id="PF00022">
    <property type="entry name" value="Actin"/>
    <property type="match status" value="1"/>
</dbReference>
<comment type="subcellular location">
    <subcellularLocation>
        <location evidence="1">Cytoplasm</location>
        <location evidence="1">Cytoskeleton</location>
    </subcellularLocation>
</comment>
<dbReference type="SUPFAM" id="SSF53067">
    <property type="entry name" value="Actin-like ATPase domain"/>
    <property type="match status" value="2"/>
</dbReference>
<dbReference type="FunFam" id="3.30.420.40:FF:000148">
    <property type="entry name" value="Actin, alpha skeletal muscle"/>
    <property type="match status" value="1"/>
</dbReference>
<dbReference type="EMBL" id="VWRR01000007">
    <property type="protein sequence ID" value="KAF6003359.1"/>
    <property type="molecule type" value="Genomic_DNA"/>
</dbReference>
<evidence type="ECO:0000256" key="3">
    <source>
        <dbReference type="ARBA" id="ARBA00022741"/>
    </source>
</evidence>
<dbReference type="FunFam" id="3.30.420.40:FF:000058">
    <property type="entry name" value="Putative actin-related protein 5"/>
    <property type="match status" value="1"/>
</dbReference>
<dbReference type="PRINTS" id="PR00190">
    <property type="entry name" value="ACTIN"/>
</dbReference>
<protein>
    <submittedName>
        <fullName evidence="8">Actrt2p</fullName>
    </submittedName>
</protein>
<dbReference type="InterPro" id="IPR043129">
    <property type="entry name" value="ATPase_NBD"/>
</dbReference>
<dbReference type="InterPro" id="IPR004001">
    <property type="entry name" value="Actin_CS"/>
</dbReference>